<keyword evidence="3" id="KW-1185">Reference proteome</keyword>
<organism evidence="2 3">
    <name type="scientific">Ustilago hordei</name>
    <name type="common">Barley covered smut fungus</name>
    <dbReference type="NCBI Taxonomy" id="120017"/>
    <lineage>
        <taxon>Eukaryota</taxon>
        <taxon>Fungi</taxon>
        <taxon>Dikarya</taxon>
        <taxon>Basidiomycota</taxon>
        <taxon>Ustilaginomycotina</taxon>
        <taxon>Ustilaginomycetes</taxon>
        <taxon>Ustilaginales</taxon>
        <taxon>Ustilaginaceae</taxon>
        <taxon>Ustilago</taxon>
    </lineage>
</organism>
<dbReference type="Proteomes" id="UP000006174">
    <property type="component" value="Unassembled WGS sequence"/>
</dbReference>
<dbReference type="AlphaFoldDB" id="I2FX61"/>
<proteinExistence type="predicted"/>
<evidence type="ECO:0000313" key="2">
    <source>
        <dbReference type="EMBL" id="CCF51504.1"/>
    </source>
</evidence>
<gene>
    <name evidence="2" type="ORF">UHOR_05524</name>
</gene>
<comment type="caution">
    <text evidence="2">The sequence shown here is derived from an EMBL/GenBank/DDBJ whole genome shotgun (WGS) entry which is preliminary data.</text>
</comment>
<name>I2FX61_USTHO</name>
<dbReference type="EMBL" id="CAGI01000165">
    <property type="protein sequence ID" value="CCF51504.1"/>
    <property type="molecule type" value="Genomic_DNA"/>
</dbReference>
<evidence type="ECO:0000313" key="3">
    <source>
        <dbReference type="Proteomes" id="UP000006174"/>
    </source>
</evidence>
<evidence type="ECO:0000256" key="1">
    <source>
        <dbReference type="SAM" id="MobiDB-lite"/>
    </source>
</evidence>
<reference evidence="2 3" key="1">
    <citation type="journal article" date="2012" name="Plant Cell">
        <title>Genome comparison of barley and maize smut fungi reveals targeted loss of RNA silencing components and species-specific presence of transposable elements.</title>
        <authorList>
            <person name="Laurie J.D."/>
            <person name="Ali S."/>
            <person name="Linning R."/>
            <person name="Mannhaupt G."/>
            <person name="Wong P."/>
            <person name="Gueldener U."/>
            <person name="Muensterkoetter M."/>
            <person name="Moore R."/>
            <person name="Kahmann R."/>
            <person name="Bakkeren G."/>
            <person name="Schirawski J."/>
        </authorList>
    </citation>
    <scope>NUCLEOTIDE SEQUENCE [LARGE SCALE GENOMIC DNA]</scope>
    <source>
        <strain evidence="3">Uh4875-4</strain>
    </source>
</reference>
<feature type="compositionally biased region" description="Basic and acidic residues" evidence="1">
    <location>
        <begin position="7"/>
        <end position="21"/>
    </location>
</feature>
<accession>I2FX61</accession>
<feature type="region of interest" description="Disordered" evidence="1">
    <location>
        <begin position="1"/>
        <end position="28"/>
    </location>
</feature>
<dbReference type="HOGENOM" id="CLU_3413180_0_0_1"/>
<sequence length="28" mass="3274">MSTLTQRRSEDTHPGVDERISHTLYTEL</sequence>
<protein>
    <submittedName>
        <fullName evidence="2">Uncharacterized protein</fullName>
    </submittedName>
</protein>